<gene>
    <name evidence="3" type="ORF">AB852_03355</name>
</gene>
<organism evidence="3 4">
    <name type="scientific">Streptomyces uncialis</name>
    <dbReference type="NCBI Taxonomy" id="1048205"/>
    <lineage>
        <taxon>Bacteria</taxon>
        <taxon>Bacillati</taxon>
        <taxon>Actinomycetota</taxon>
        <taxon>Actinomycetes</taxon>
        <taxon>Kitasatosporales</taxon>
        <taxon>Streptomycetaceae</taxon>
        <taxon>Streptomyces</taxon>
    </lineage>
</organism>
<evidence type="ECO:0000313" key="4">
    <source>
        <dbReference type="Proteomes" id="UP000186455"/>
    </source>
</evidence>
<protein>
    <submittedName>
        <fullName evidence="3">Aminoglycoside phosphotransferase</fullName>
    </submittedName>
</protein>
<comment type="caution">
    <text evidence="3">The sequence shown here is derived from an EMBL/GenBank/DDBJ whole genome shotgun (WGS) entry which is preliminary data.</text>
</comment>
<evidence type="ECO:0000313" key="3">
    <source>
        <dbReference type="EMBL" id="OKH95801.1"/>
    </source>
</evidence>
<dbReference type="AlphaFoldDB" id="A0A1Q4VD82"/>
<dbReference type="Proteomes" id="UP000186455">
    <property type="component" value="Unassembled WGS sequence"/>
</dbReference>
<sequence>MTERVEWDELPSDLRNAVEARTGQVEASESVATGFNCSLAMVLDTRGSGRLFLKGVRVSDSSGMAGLLCEERINGAVRGISATIRHRFELSGWLVLTFTHIDGRHVDYSPGTADLGAVTHVLRRTQSLRAPAFPVPQLSDRFAGHLKPGEADVLHGTHLLHTDTNPHNMLIPNHDGHACLVDWAMPALGPAWVDAAYTARWLMRFGQTPEDALAWLSGVPSWQQAHRKAVETFVRVTCRQAIAQVGERGSATSNTQFRHLLDTPAPRPSRQP</sequence>
<accession>A0A1Q4VD82</accession>
<proteinExistence type="predicted"/>
<reference evidence="3 4" key="1">
    <citation type="submission" date="2015-06" db="EMBL/GenBank/DDBJ databases">
        <title>Cloning and characterization of the uncialamcin biosynthetic gene cluster.</title>
        <authorList>
            <person name="Yan X."/>
            <person name="Huang T."/>
            <person name="Ge H."/>
            <person name="Shen B."/>
        </authorList>
    </citation>
    <scope>NUCLEOTIDE SEQUENCE [LARGE SCALE GENOMIC DNA]</scope>
    <source>
        <strain evidence="3 4">DCA2648</strain>
    </source>
</reference>
<keyword evidence="3" id="KW-0808">Transferase</keyword>
<dbReference type="InterPro" id="IPR011009">
    <property type="entry name" value="Kinase-like_dom_sf"/>
</dbReference>
<dbReference type="STRING" id="1048205.AB852_03355"/>
<dbReference type="Pfam" id="PF01636">
    <property type="entry name" value="APH"/>
    <property type="match status" value="1"/>
</dbReference>
<dbReference type="RefSeq" id="WP_073783423.1">
    <property type="nucleotide sequence ID" value="NZ_LFBV01000001.1"/>
</dbReference>
<keyword evidence="4" id="KW-1185">Reference proteome</keyword>
<dbReference type="GO" id="GO:0016740">
    <property type="term" value="F:transferase activity"/>
    <property type="evidence" value="ECO:0007669"/>
    <property type="project" value="UniProtKB-KW"/>
</dbReference>
<evidence type="ECO:0000256" key="1">
    <source>
        <dbReference type="SAM" id="MobiDB-lite"/>
    </source>
</evidence>
<dbReference type="Gene3D" id="3.90.1200.10">
    <property type="match status" value="1"/>
</dbReference>
<name>A0A1Q4VD82_9ACTN</name>
<dbReference type="SUPFAM" id="SSF56112">
    <property type="entry name" value="Protein kinase-like (PK-like)"/>
    <property type="match status" value="1"/>
</dbReference>
<feature type="domain" description="Aminoglycoside phosphotransferase" evidence="2">
    <location>
        <begin position="127"/>
        <end position="215"/>
    </location>
</feature>
<evidence type="ECO:0000259" key="2">
    <source>
        <dbReference type="Pfam" id="PF01636"/>
    </source>
</evidence>
<dbReference type="EMBL" id="LFBV01000001">
    <property type="protein sequence ID" value="OKH95801.1"/>
    <property type="molecule type" value="Genomic_DNA"/>
</dbReference>
<dbReference type="InterPro" id="IPR002575">
    <property type="entry name" value="Aminoglycoside_PTrfase"/>
</dbReference>
<feature type="region of interest" description="Disordered" evidence="1">
    <location>
        <begin position="247"/>
        <end position="272"/>
    </location>
</feature>